<name>A0A1J4KKW3_9EUKA</name>
<accession>A0A1J4KKW3</accession>
<sequence length="245" mass="28374">MTEIVIENFTDYEYASDEDAEYSVSLIIPDDRPTLKCQKSHDLTSSSNFIVKDYSDSFHEFMSRQVSANDRHIKNRDHPPSERRFITKPYNYVLKSSVPPEREKVVTKNNSLRLFEESISRKKKSVENPNQSLRLISQNSQSIVEKKNALIIKEICGVNKIANTFQIETIIRHLNIKSTKIANELIQEVKINQDQYDVEKLKQIIISTLNKDDGLSPLELKIKPSLSYALRNDKMLIHKGKKIDH</sequence>
<dbReference type="RefSeq" id="XP_068365081.1">
    <property type="nucleotide sequence ID" value="XM_068500177.1"/>
</dbReference>
<reference evidence="1" key="1">
    <citation type="submission" date="2016-10" db="EMBL/GenBank/DDBJ databases">
        <authorList>
            <person name="Benchimol M."/>
            <person name="Almeida L.G."/>
            <person name="Vasconcelos A.T."/>
            <person name="Perreira-Neves A."/>
            <person name="Rosa I.A."/>
            <person name="Tasca T."/>
            <person name="Bogo M.R."/>
            <person name="de Souza W."/>
        </authorList>
    </citation>
    <scope>NUCLEOTIDE SEQUENCE [LARGE SCALE GENOMIC DNA]</scope>
    <source>
        <strain evidence="1">K</strain>
    </source>
</reference>
<organism evidence="1 2">
    <name type="scientific">Tritrichomonas foetus</name>
    <dbReference type="NCBI Taxonomy" id="1144522"/>
    <lineage>
        <taxon>Eukaryota</taxon>
        <taxon>Metamonada</taxon>
        <taxon>Parabasalia</taxon>
        <taxon>Tritrichomonadida</taxon>
        <taxon>Tritrichomonadidae</taxon>
        <taxon>Tritrichomonas</taxon>
    </lineage>
</organism>
<keyword evidence="2" id="KW-1185">Reference proteome</keyword>
<dbReference type="AlphaFoldDB" id="A0A1J4KKW3"/>
<proteinExistence type="predicted"/>
<gene>
    <name evidence="1" type="ORF">TRFO_18426</name>
</gene>
<dbReference type="GeneID" id="94834881"/>
<dbReference type="Proteomes" id="UP000179807">
    <property type="component" value="Unassembled WGS sequence"/>
</dbReference>
<evidence type="ECO:0000313" key="1">
    <source>
        <dbReference type="EMBL" id="OHT11945.1"/>
    </source>
</evidence>
<dbReference type="VEuPathDB" id="TrichDB:TRFO_18426"/>
<evidence type="ECO:0000313" key="2">
    <source>
        <dbReference type="Proteomes" id="UP000179807"/>
    </source>
</evidence>
<protein>
    <submittedName>
        <fullName evidence="1">Uncharacterized protein</fullName>
    </submittedName>
</protein>
<comment type="caution">
    <text evidence="1">The sequence shown here is derived from an EMBL/GenBank/DDBJ whole genome shotgun (WGS) entry which is preliminary data.</text>
</comment>
<dbReference type="EMBL" id="MLAK01000575">
    <property type="protein sequence ID" value="OHT11945.1"/>
    <property type="molecule type" value="Genomic_DNA"/>
</dbReference>